<gene>
    <name evidence="4" type="ORF">MC7420_5259</name>
</gene>
<keyword evidence="5" id="KW-1185">Reference proteome</keyword>
<keyword evidence="3" id="KW-0378">Hydrolase</keyword>
<keyword evidence="1" id="KW-1277">Toxin-antitoxin system</keyword>
<dbReference type="GO" id="GO:0016787">
    <property type="term" value="F:hydrolase activity"/>
    <property type="evidence" value="ECO:0007669"/>
    <property type="project" value="UniProtKB-KW"/>
</dbReference>
<proteinExistence type="predicted"/>
<dbReference type="Proteomes" id="UP000003835">
    <property type="component" value="Unassembled WGS sequence"/>
</dbReference>
<protein>
    <recommendedName>
        <fullName evidence="6">DUF86 domain-containing protein</fullName>
    </recommendedName>
</protein>
<dbReference type="EMBL" id="DS989871">
    <property type="protein sequence ID" value="EDX71634.1"/>
    <property type="molecule type" value="Genomic_DNA"/>
</dbReference>
<dbReference type="RefSeq" id="WP_006105576.1">
    <property type="nucleotide sequence ID" value="NZ_DS989871.1"/>
</dbReference>
<organism evidence="4 5">
    <name type="scientific">Coleofasciculus chthonoplastes PCC 7420</name>
    <dbReference type="NCBI Taxonomy" id="118168"/>
    <lineage>
        <taxon>Bacteria</taxon>
        <taxon>Bacillati</taxon>
        <taxon>Cyanobacteriota</taxon>
        <taxon>Cyanophyceae</taxon>
        <taxon>Coleofasciculales</taxon>
        <taxon>Coleofasciculaceae</taxon>
        <taxon>Coleofasciculus</taxon>
    </lineage>
</organism>
<evidence type="ECO:0000313" key="4">
    <source>
        <dbReference type="EMBL" id="EDX71634.1"/>
    </source>
</evidence>
<keyword evidence="2" id="KW-0540">Nuclease</keyword>
<dbReference type="AlphaFoldDB" id="B4W2D4"/>
<dbReference type="Pfam" id="PF01934">
    <property type="entry name" value="HepT-like"/>
    <property type="match status" value="1"/>
</dbReference>
<evidence type="ECO:0008006" key="6">
    <source>
        <dbReference type="Google" id="ProtNLM"/>
    </source>
</evidence>
<sequence>MNAVEWRAIAGMRDRLIHNYFGVDYDIVWDEDMMKCKVVLL</sequence>
<evidence type="ECO:0000256" key="1">
    <source>
        <dbReference type="ARBA" id="ARBA00022649"/>
    </source>
</evidence>
<dbReference type="InterPro" id="IPR008201">
    <property type="entry name" value="HepT-like"/>
</dbReference>
<evidence type="ECO:0000256" key="2">
    <source>
        <dbReference type="ARBA" id="ARBA00022722"/>
    </source>
</evidence>
<name>B4W2D4_9CYAN</name>
<reference evidence="4 5" key="1">
    <citation type="submission" date="2008-07" db="EMBL/GenBank/DDBJ databases">
        <authorList>
            <person name="Tandeau de Marsac N."/>
            <person name="Ferriera S."/>
            <person name="Johnson J."/>
            <person name="Kravitz S."/>
            <person name="Beeson K."/>
            <person name="Sutton G."/>
            <person name="Rogers Y.-H."/>
            <person name="Friedman R."/>
            <person name="Frazier M."/>
            <person name="Venter J.C."/>
        </authorList>
    </citation>
    <scope>NUCLEOTIDE SEQUENCE [LARGE SCALE GENOMIC DNA]</scope>
    <source>
        <strain evidence="4 5">PCC 7420</strain>
    </source>
</reference>
<dbReference type="STRING" id="118168.MC7420_5259"/>
<dbReference type="HOGENOM" id="CLU_3268493_0_0_3"/>
<accession>B4W2D4</accession>
<dbReference type="GO" id="GO:0110001">
    <property type="term" value="C:toxin-antitoxin complex"/>
    <property type="evidence" value="ECO:0007669"/>
    <property type="project" value="InterPro"/>
</dbReference>
<dbReference type="GO" id="GO:0004540">
    <property type="term" value="F:RNA nuclease activity"/>
    <property type="evidence" value="ECO:0007669"/>
    <property type="project" value="InterPro"/>
</dbReference>
<evidence type="ECO:0000256" key="3">
    <source>
        <dbReference type="ARBA" id="ARBA00022801"/>
    </source>
</evidence>
<evidence type="ECO:0000313" key="5">
    <source>
        <dbReference type="Proteomes" id="UP000003835"/>
    </source>
</evidence>